<dbReference type="Gene3D" id="1.25.10.10">
    <property type="entry name" value="Leucine-rich Repeat Variant"/>
    <property type="match status" value="1"/>
</dbReference>
<evidence type="ECO:0000256" key="3">
    <source>
        <dbReference type="ARBA" id="ARBA00022448"/>
    </source>
</evidence>
<keyword evidence="3" id="KW-0813">Transport</keyword>
<evidence type="ECO:0000256" key="4">
    <source>
        <dbReference type="ARBA" id="ARBA00023242"/>
    </source>
</evidence>
<reference evidence="6" key="1">
    <citation type="journal article" date="2013" name="Nature">
        <title>Draft genome of the wheat A-genome progenitor Triticum urartu.</title>
        <authorList>
            <person name="Ling H.Q."/>
            <person name="Zhao S."/>
            <person name="Liu D."/>
            <person name="Wang J."/>
            <person name="Sun H."/>
            <person name="Zhang C."/>
            <person name="Fan H."/>
            <person name="Li D."/>
            <person name="Dong L."/>
            <person name="Tao Y."/>
            <person name="Gao C."/>
            <person name="Wu H."/>
            <person name="Li Y."/>
            <person name="Cui Y."/>
            <person name="Guo X."/>
            <person name="Zheng S."/>
            <person name="Wang B."/>
            <person name="Yu K."/>
            <person name="Liang Q."/>
            <person name="Yang W."/>
            <person name="Lou X."/>
            <person name="Chen J."/>
            <person name="Feng M."/>
            <person name="Jian J."/>
            <person name="Zhang X."/>
            <person name="Luo G."/>
            <person name="Jiang Y."/>
            <person name="Liu J."/>
            <person name="Wang Z."/>
            <person name="Sha Y."/>
            <person name="Zhang B."/>
            <person name="Wu H."/>
            <person name="Tang D."/>
            <person name="Shen Q."/>
            <person name="Xue P."/>
            <person name="Zou S."/>
            <person name="Wang X."/>
            <person name="Liu X."/>
            <person name="Wang F."/>
            <person name="Yang Y."/>
            <person name="An X."/>
            <person name="Dong Z."/>
            <person name="Zhang K."/>
            <person name="Zhang X."/>
            <person name="Luo M.C."/>
            <person name="Dvorak J."/>
            <person name="Tong Y."/>
            <person name="Wang J."/>
            <person name="Yang H."/>
            <person name="Li Z."/>
            <person name="Wang D."/>
            <person name="Zhang A."/>
            <person name="Wang J."/>
        </authorList>
    </citation>
    <scope>NUCLEOTIDE SEQUENCE</scope>
</reference>
<dbReference type="STRING" id="4572.M7ZK75"/>
<evidence type="ECO:0000256" key="1">
    <source>
        <dbReference type="ARBA" id="ARBA00004123"/>
    </source>
</evidence>
<evidence type="ECO:0000256" key="2">
    <source>
        <dbReference type="ARBA" id="ARBA00007991"/>
    </source>
</evidence>
<dbReference type="eggNOG" id="KOG2081">
    <property type="taxonomic scope" value="Eukaryota"/>
</dbReference>
<dbReference type="InterPro" id="IPR013598">
    <property type="entry name" value="Exportin-1/Importin-b-like"/>
</dbReference>
<name>M7ZK75_TRIUA</name>
<dbReference type="GO" id="GO:0006606">
    <property type="term" value="P:protein import into nucleus"/>
    <property type="evidence" value="ECO:0007669"/>
    <property type="project" value="TreeGrafter"/>
</dbReference>
<dbReference type="Pfam" id="PF24139">
    <property type="entry name" value="TPR_TNPO3_IPO13_4th"/>
    <property type="match status" value="1"/>
</dbReference>
<dbReference type="InterPro" id="IPR011989">
    <property type="entry name" value="ARM-like"/>
</dbReference>
<dbReference type="GO" id="GO:0005634">
    <property type="term" value="C:nucleus"/>
    <property type="evidence" value="ECO:0007669"/>
    <property type="project" value="UniProtKB-SubCell"/>
</dbReference>
<dbReference type="SUPFAM" id="SSF48371">
    <property type="entry name" value="ARM repeat"/>
    <property type="match status" value="1"/>
</dbReference>
<dbReference type="EMBL" id="KD114103">
    <property type="protein sequence ID" value="EMS60026.1"/>
    <property type="molecule type" value="Genomic_DNA"/>
</dbReference>
<sequence>MVSGSFGLSPDYSGWYPDDSGRSTHVRFLGGRTRKLVVENFFGVCGRVGFHGGKGDGSTSGFGVRERNTWPLGRAVSRQGWIIRVATRIVWAIAGYLGRYPDGSTSCESFGCPTRTSELVARCPTVAHIIRSSTPRKSSTVEGYSRQRASGGTVEEAVGFGARLEAQATATRYSGGEFGVVRVGCGRVCMDLARLAQNFRDIGVVQLCDCSRVVVGGDVLRFVLSEACFSSASPVSDRFIGFQFGPVGVTANVADSLLHDESSNLETLMFCSQTLRSKVQRDFEELPSEAFRPLQDSLYGLLKKFNKGPPKVRTQICIAIAALAVHVPVEDWGGGGIVNWLGDEMKSQQEFIPSFLELLIILPQETSSYKIAARPERRNQFENDLCSSANVALSLLTACLGFDELKEQVLEGFASWLRFCHGITAATLASHPLVHTALSSLNTDQFLEAAVNVTSELIHFTVSRDSCGITEQFPLIQILIPHVMGLKEQLKDSSKDEEDVKAIARLFADMGDSYVDLIATGSGDAMQIVNALLEVTSHSEFDISSMTFNFWHHLKRNLTGRDSYTSCGSEVSIEAERNRRMQLFRPPFEVLVSLVSSRVEYPEDFHTFSEEDRRDFRYARYGMLPDFFDRVNLAVHIIYVMQLPNNYRTIHFSAACGSGAEQNQNWQPLEAALFCIQAIAKSLSIEEKEILPQVMPLLPRFPHQEQLLQTGVQIRLNLAVCSTIGAFSKWIDAAPAELPILPPLVDILNKGMSTSEDTAAAASVAFKYICEDCRGKFSGSLDGLFQIYHVAISGVGGYKVSSEDSLHLVEALSVVITTLPQDHARRALELICMPIINSLQEIIQQGESALQQVPARHLTVHIDRLSTIFSNVKLPEVVAEAVNRYWSTLKIIFDHRAWDTRTMESLCRSCKFAVRTCGRSMGITIGAMLLEIQTLYQQHNQSCFLYLSSEVIKIFGSDPSCASYLTCLIQTLFNHTIQLLRTIQVTIPALAPCVADPLMDFTARPDIADDCFLLASRCIRYCPDLFVPTEIFPRLVDCAMAGVTIQHREACKSILCFLSDTFDLAKSPEGEKYRDLINTIVLQRGATLARIMIASLTGALPSGRLEEVSYVLLSLSRAFGGNMLNWTRDCIALIPPQALTDSERSRFLTIISDASSGSSLGSLTDRFAEISEVCRRNKAVQDIVQAALQPHDLAFTVAPRHS</sequence>
<evidence type="ECO:0000313" key="6">
    <source>
        <dbReference type="EMBL" id="EMS60026.1"/>
    </source>
</evidence>
<dbReference type="OMA" id="LECITSW"/>
<gene>
    <name evidence="6" type="ORF">TRIUR3_32807</name>
</gene>
<dbReference type="GO" id="GO:0005737">
    <property type="term" value="C:cytoplasm"/>
    <property type="evidence" value="ECO:0007669"/>
    <property type="project" value="TreeGrafter"/>
</dbReference>
<evidence type="ECO:0000259" key="5">
    <source>
        <dbReference type="Pfam" id="PF08389"/>
    </source>
</evidence>
<dbReference type="InterPro" id="IPR016024">
    <property type="entry name" value="ARM-type_fold"/>
</dbReference>
<dbReference type="AlphaFoldDB" id="M7ZK75"/>
<dbReference type="InterPro" id="IPR057941">
    <property type="entry name" value="TPR_TNPO3_IPO13_2nd"/>
</dbReference>
<dbReference type="PANTHER" id="PTHR12363:SF33">
    <property type="entry name" value="IMPORTIN-13"/>
    <property type="match status" value="1"/>
</dbReference>
<keyword evidence="4" id="KW-0539">Nucleus</keyword>
<comment type="subcellular location">
    <subcellularLocation>
        <location evidence="1">Nucleus</location>
    </subcellularLocation>
</comment>
<feature type="domain" description="Exportin-1/Importin-beta-like" evidence="5">
    <location>
        <begin position="309"/>
        <end position="453"/>
    </location>
</feature>
<comment type="similarity">
    <text evidence="2">Belongs to the importin beta family.</text>
</comment>
<dbReference type="FunFam" id="1.25.10.10:FF:000246">
    <property type="entry name" value="Transportin MOS14"/>
    <property type="match status" value="1"/>
</dbReference>
<protein>
    <submittedName>
        <fullName evidence="6">Transportin-3</fullName>
    </submittedName>
</protein>
<dbReference type="InterPro" id="IPR051345">
    <property type="entry name" value="Importin_beta-like_NTR"/>
</dbReference>
<proteinExistence type="inferred from homology"/>
<dbReference type="Pfam" id="PF08389">
    <property type="entry name" value="Xpo1"/>
    <property type="match status" value="1"/>
</dbReference>
<accession>M7ZK75</accession>
<dbReference type="PANTHER" id="PTHR12363">
    <property type="entry name" value="TRANSPORTIN 3 AND IMPORTIN 13"/>
    <property type="match status" value="1"/>
</dbReference>
<dbReference type="InterPro" id="IPR058537">
    <property type="entry name" value="TPR_TNPO3_IPO13_4th"/>
</dbReference>
<dbReference type="Pfam" id="PF24138">
    <property type="entry name" value="TPR_TNPO3_IPO13_2nd"/>
    <property type="match status" value="1"/>
</dbReference>
<organism evidence="6">
    <name type="scientific">Triticum urartu</name>
    <name type="common">Red wild einkorn</name>
    <name type="synonym">Crithodium urartu</name>
    <dbReference type="NCBI Taxonomy" id="4572"/>
    <lineage>
        <taxon>Eukaryota</taxon>
        <taxon>Viridiplantae</taxon>
        <taxon>Streptophyta</taxon>
        <taxon>Embryophyta</taxon>
        <taxon>Tracheophyta</taxon>
        <taxon>Spermatophyta</taxon>
        <taxon>Magnoliopsida</taxon>
        <taxon>Liliopsida</taxon>
        <taxon>Poales</taxon>
        <taxon>Poaceae</taxon>
        <taxon>BOP clade</taxon>
        <taxon>Pooideae</taxon>
        <taxon>Triticodae</taxon>
        <taxon>Triticeae</taxon>
        <taxon>Triticinae</taxon>
        <taxon>Triticum</taxon>
    </lineage>
</organism>